<evidence type="ECO:0000313" key="2">
    <source>
        <dbReference type="Proteomes" id="UP000631670"/>
    </source>
</evidence>
<accession>A0ABR9HZ12</accession>
<gene>
    <name evidence="1" type="ORF">H4696_003274</name>
</gene>
<dbReference type="RefSeq" id="WP_086861295.1">
    <property type="nucleotide sequence ID" value="NZ_JADBEG010000001.1"/>
</dbReference>
<comment type="caution">
    <text evidence="1">The sequence shown here is derived from an EMBL/GenBank/DDBJ whole genome shotgun (WGS) entry which is preliminary data.</text>
</comment>
<keyword evidence="2" id="KW-1185">Reference proteome</keyword>
<proteinExistence type="predicted"/>
<evidence type="ECO:0000313" key="1">
    <source>
        <dbReference type="EMBL" id="MBE1496174.1"/>
    </source>
</evidence>
<reference evidence="1 2" key="1">
    <citation type="submission" date="2020-10" db="EMBL/GenBank/DDBJ databases">
        <title>Sequencing the genomes of 1000 actinobacteria strains.</title>
        <authorList>
            <person name="Klenk H.-P."/>
        </authorList>
    </citation>
    <scope>NUCLEOTIDE SEQUENCE [LARGE SCALE GENOMIC DNA]</scope>
    <source>
        <strain evidence="1 2">DSM 44653</strain>
    </source>
</reference>
<protein>
    <submittedName>
        <fullName evidence="1">Uncharacterized protein</fullName>
    </submittedName>
</protein>
<name>A0ABR9HZ12_9PSEU</name>
<dbReference type="EMBL" id="JADBEG010000001">
    <property type="protein sequence ID" value="MBE1496174.1"/>
    <property type="molecule type" value="Genomic_DNA"/>
</dbReference>
<organism evidence="1 2">
    <name type="scientific">Amycolatopsis lexingtonensis</name>
    <dbReference type="NCBI Taxonomy" id="218822"/>
    <lineage>
        <taxon>Bacteria</taxon>
        <taxon>Bacillati</taxon>
        <taxon>Actinomycetota</taxon>
        <taxon>Actinomycetes</taxon>
        <taxon>Pseudonocardiales</taxon>
        <taxon>Pseudonocardiaceae</taxon>
        <taxon>Amycolatopsis</taxon>
    </lineage>
</organism>
<dbReference type="Proteomes" id="UP000631670">
    <property type="component" value="Unassembled WGS sequence"/>
</dbReference>
<sequence>MHELDRGHAVLAAQHLLDTVLTTGTATFGRYTASPAHRLLTDPAVLASRILRTAEAPCAADPDIGDPSDATTRALSVLGAADETNAVALLASLCASGSAGRSLVAPHHSRQRPITPQLACVLQQARRTLNTRSMTS</sequence>